<accession>A0A0A5G4A2</accession>
<dbReference type="Proteomes" id="UP000030401">
    <property type="component" value="Unassembled WGS sequence"/>
</dbReference>
<keyword evidence="4" id="KW-1015">Disulfide bond</keyword>
<dbReference type="PROSITE" id="PS00194">
    <property type="entry name" value="THIOREDOXIN_1"/>
    <property type="match status" value="1"/>
</dbReference>
<comment type="caution">
    <text evidence="8">The sequence shown here is derived from an EMBL/GenBank/DDBJ whole genome shotgun (WGS) entry which is preliminary data.</text>
</comment>
<dbReference type="GO" id="GO:0016209">
    <property type="term" value="F:antioxidant activity"/>
    <property type="evidence" value="ECO:0007669"/>
    <property type="project" value="InterPro"/>
</dbReference>
<feature type="domain" description="Thioredoxin" evidence="7">
    <location>
        <begin position="38"/>
        <end position="179"/>
    </location>
</feature>
<dbReference type="EMBL" id="AVPG01000017">
    <property type="protein sequence ID" value="KGX85958.1"/>
    <property type="molecule type" value="Genomic_DNA"/>
</dbReference>
<dbReference type="PROSITE" id="PS51352">
    <property type="entry name" value="THIOREDOXIN_2"/>
    <property type="match status" value="1"/>
</dbReference>
<dbReference type="AlphaFoldDB" id="A0A0A5G4A2"/>
<evidence type="ECO:0000256" key="6">
    <source>
        <dbReference type="SAM" id="Phobius"/>
    </source>
</evidence>
<gene>
    <name evidence="8" type="ORF">N784_06190</name>
</gene>
<keyword evidence="5" id="KW-0676">Redox-active center</keyword>
<dbReference type="GO" id="GO:0016491">
    <property type="term" value="F:oxidoreductase activity"/>
    <property type="evidence" value="ECO:0007669"/>
    <property type="project" value="InterPro"/>
</dbReference>
<dbReference type="eggNOG" id="COG0526">
    <property type="taxonomic scope" value="Bacteria"/>
</dbReference>
<organism evidence="8 9">
    <name type="scientific">Pontibacillus litoralis JSM 072002</name>
    <dbReference type="NCBI Taxonomy" id="1385512"/>
    <lineage>
        <taxon>Bacteria</taxon>
        <taxon>Bacillati</taxon>
        <taxon>Bacillota</taxon>
        <taxon>Bacilli</taxon>
        <taxon>Bacillales</taxon>
        <taxon>Bacillaceae</taxon>
        <taxon>Pontibacillus</taxon>
    </lineage>
</organism>
<evidence type="ECO:0000256" key="2">
    <source>
        <dbReference type="ARBA" id="ARBA00022748"/>
    </source>
</evidence>
<evidence type="ECO:0000313" key="9">
    <source>
        <dbReference type="Proteomes" id="UP000030401"/>
    </source>
</evidence>
<dbReference type="STRING" id="1385512.N784_06190"/>
<dbReference type="InterPro" id="IPR013766">
    <property type="entry name" value="Thioredoxin_domain"/>
</dbReference>
<dbReference type="CDD" id="cd02966">
    <property type="entry name" value="TlpA_like_family"/>
    <property type="match status" value="1"/>
</dbReference>
<keyword evidence="6" id="KW-1133">Transmembrane helix</keyword>
<keyword evidence="2" id="KW-0201">Cytochrome c-type biogenesis</keyword>
<dbReference type="GO" id="GO:0030313">
    <property type="term" value="C:cell envelope"/>
    <property type="evidence" value="ECO:0007669"/>
    <property type="project" value="UniProtKB-SubCell"/>
</dbReference>
<dbReference type="PANTHER" id="PTHR42852:SF6">
    <property type="entry name" value="THIOL:DISULFIDE INTERCHANGE PROTEIN DSBE"/>
    <property type="match status" value="1"/>
</dbReference>
<dbReference type="InterPro" id="IPR036249">
    <property type="entry name" value="Thioredoxin-like_sf"/>
</dbReference>
<evidence type="ECO:0000256" key="4">
    <source>
        <dbReference type="ARBA" id="ARBA00023157"/>
    </source>
</evidence>
<name>A0A0A5G4A2_9BACI</name>
<sequence>MDKKKKRLIFRSVLLTIMVLMTVYAVYTNLTSDKKAVLQVGDEAPNFELPTMNINNKETLKLEDYKGQGVMLNFWATYCGPCKEEMPYMQQLYPAYKEKGVEIIAINLDKSKLVVEQFLDEYGLTFPVVQDTTSEVMQLYDVGALPASYFVGPDGKIEHKIIGALTLENLEGYLQDITPES</sequence>
<keyword evidence="3" id="KW-0735">Signal-anchor</keyword>
<protein>
    <submittedName>
        <fullName evidence="8">Thiol-disulfide oxidoreductase</fullName>
    </submittedName>
</protein>
<dbReference type="NCBIfam" id="NF002854">
    <property type="entry name" value="PRK03147.1"/>
    <property type="match status" value="1"/>
</dbReference>
<dbReference type="GO" id="GO:0017004">
    <property type="term" value="P:cytochrome complex assembly"/>
    <property type="evidence" value="ECO:0007669"/>
    <property type="project" value="UniProtKB-KW"/>
</dbReference>
<reference evidence="8 9" key="1">
    <citation type="submission" date="2013-08" db="EMBL/GenBank/DDBJ databases">
        <authorList>
            <person name="Huang J."/>
            <person name="Wang G."/>
        </authorList>
    </citation>
    <scope>NUCLEOTIDE SEQUENCE [LARGE SCALE GENOMIC DNA]</scope>
    <source>
        <strain evidence="8 9">JSM 072002</strain>
    </source>
</reference>
<feature type="transmembrane region" description="Helical" evidence="6">
    <location>
        <begin position="9"/>
        <end position="27"/>
    </location>
</feature>
<evidence type="ECO:0000256" key="3">
    <source>
        <dbReference type="ARBA" id="ARBA00022968"/>
    </source>
</evidence>
<evidence type="ECO:0000256" key="5">
    <source>
        <dbReference type="ARBA" id="ARBA00023284"/>
    </source>
</evidence>
<dbReference type="InterPro" id="IPR017937">
    <property type="entry name" value="Thioredoxin_CS"/>
</dbReference>
<dbReference type="Pfam" id="PF00578">
    <property type="entry name" value="AhpC-TSA"/>
    <property type="match status" value="1"/>
</dbReference>
<dbReference type="SUPFAM" id="SSF52833">
    <property type="entry name" value="Thioredoxin-like"/>
    <property type="match status" value="1"/>
</dbReference>
<dbReference type="Gene3D" id="3.40.30.10">
    <property type="entry name" value="Glutaredoxin"/>
    <property type="match status" value="1"/>
</dbReference>
<keyword evidence="6" id="KW-0472">Membrane</keyword>
<dbReference type="InterPro" id="IPR000866">
    <property type="entry name" value="AhpC/TSA"/>
</dbReference>
<dbReference type="InterPro" id="IPR050553">
    <property type="entry name" value="Thioredoxin_ResA/DsbE_sf"/>
</dbReference>
<keyword evidence="6" id="KW-0812">Transmembrane</keyword>
<evidence type="ECO:0000313" key="8">
    <source>
        <dbReference type="EMBL" id="KGX85958.1"/>
    </source>
</evidence>
<evidence type="ECO:0000256" key="1">
    <source>
        <dbReference type="ARBA" id="ARBA00004196"/>
    </source>
</evidence>
<comment type="subcellular location">
    <subcellularLocation>
        <location evidence="1">Cell envelope</location>
    </subcellularLocation>
</comment>
<evidence type="ECO:0000259" key="7">
    <source>
        <dbReference type="PROSITE" id="PS51352"/>
    </source>
</evidence>
<dbReference type="PANTHER" id="PTHR42852">
    <property type="entry name" value="THIOL:DISULFIDE INTERCHANGE PROTEIN DSBE"/>
    <property type="match status" value="1"/>
</dbReference>
<proteinExistence type="predicted"/>
<keyword evidence="9" id="KW-1185">Reference proteome</keyword>